<organism evidence="2 3">
    <name type="scientific">Lysobacter capsici AZ78</name>
    <dbReference type="NCBI Taxonomy" id="1444315"/>
    <lineage>
        <taxon>Bacteria</taxon>
        <taxon>Pseudomonadati</taxon>
        <taxon>Pseudomonadota</taxon>
        <taxon>Gammaproteobacteria</taxon>
        <taxon>Lysobacterales</taxon>
        <taxon>Lysobacteraceae</taxon>
        <taxon>Lysobacter</taxon>
    </lineage>
</organism>
<protein>
    <submittedName>
        <fullName evidence="2">ThiJ/PfpI family protein</fullName>
    </submittedName>
</protein>
<dbReference type="SUPFAM" id="SSF52317">
    <property type="entry name" value="Class I glutamine amidotransferase-like"/>
    <property type="match status" value="1"/>
</dbReference>
<evidence type="ECO:0000313" key="3">
    <source>
        <dbReference type="Proteomes" id="UP000023435"/>
    </source>
</evidence>
<dbReference type="PANTHER" id="PTHR43130">
    <property type="entry name" value="ARAC-FAMILY TRANSCRIPTIONAL REGULATOR"/>
    <property type="match status" value="1"/>
</dbReference>
<gene>
    <name evidence="2" type="ORF">AZ78_4459</name>
</gene>
<dbReference type="Pfam" id="PF01965">
    <property type="entry name" value="DJ-1_PfpI"/>
    <property type="match status" value="1"/>
</dbReference>
<dbReference type="InterPro" id="IPR002818">
    <property type="entry name" value="DJ-1/PfpI"/>
</dbReference>
<evidence type="ECO:0000313" key="2">
    <source>
        <dbReference type="EMBL" id="KWS06899.1"/>
    </source>
</evidence>
<dbReference type="AlphaFoldDB" id="A0A108UCZ3"/>
<dbReference type="InterPro" id="IPR052158">
    <property type="entry name" value="INH-QAR"/>
</dbReference>
<reference evidence="2 3" key="1">
    <citation type="journal article" date="2014" name="Genome Announc.">
        <title>Draft Genome Sequence of Lysobacter capsici AZ78, a Bacterium Antagonistic to Plant-Pathogenic Oomycetes.</title>
        <authorList>
            <person name="Puopolo G."/>
            <person name="Sonego P."/>
            <person name="Engelen K."/>
            <person name="Pertot I."/>
        </authorList>
    </citation>
    <scope>NUCLEOTIDE SEQUENCE [LARGE SCALE GENOMIC DNA]</scope>
    <source>
        <strain evidence="2 3">AZ78</strain>
    </source>
</reference>
<dbReference type="Gene3D" id="3.40.50.880">
    <property type="match status" value="1"/>
</dbReference>
<sequence length="190" mass="19710">MSKTIAFVMIDRPADWEYGPLAGAAHAWFGVDVVSASIDGTPLTTMGGLTLQPHARLAELDPLEADLWVVPGSALWDEAPAPKAIVAALRVRAAAGRPIAGICGGTRGLAAAGLLDQRAHTSNEPGYLDEVAGYRGKAHYRDAACVSDGGVVTAPGSSPISFAEACLRIVVPEQAEGIAQMKAMFARDFG</sequence>
<keyword evidence="3" id="KW-1185">Reference proteome</keyword>
<feature type="domain" description="DJ-1/PfpI" evidence="1">
    <location>
        <begin position="3"/>
        <end position="167"/>
    </location>
</feature>
<dbReference type="GO" id="GO:0006355">
    <property type="term" value="P:regulation of DNA-templated transcription"/>
    <property type="evidence" value="ECO:0007669"/>
    <property type="project" value="TreeGrafter"/>
</dbReference>
<evidence type="ECO:0000259" key="1">
    <source>
        <dbReference type="Pfam" id="PF01965"/>
    </source>
</evidence>
<dbReference type="OrthoDB" id="6003696at2"/>
<name>A0A108UCZ3_9GAMM</name>
<accession>A0A108UCZ3</accession>
<dbReference type="Proteomes" id="UP000023435">
    <property type="component" value="Unassembled WGS sequence"/>
</dbReference>
<dbReference type="EMBL" id="JAJA02000001">
    <property type="protein sequence ID" value="KWS06899.1"/>
    <property type="molecule type" value="Genomic_DNA"/>
</dbReference>
<proteinExistence type="predicted"/>
<dbReference type="RefSeq" id="WP_036115806.1">
    <property type="nucleotide sequence ID" value="NZ_JAJA02000001.1"/>
</dbReference>
<comment type="caution">
    <text evidence="2">The sequence shown here is derived from an EMBL/GenBank/DDBJ whole genome shotgun (WGS) entry which is preliminary data.</text>
</comment>
<dbReference type="InterPro" id="IPR029062">
    <property type="entry name" value="Class_I_gatase-like"/>
</dbReference>
<dbReference type="PANTHER" id="PTHR43130:SF3">
    <property type="entry name" value="HTH-TYPE TRANSCRIPTIONAL REGULATOR RV1931C"/>
    <property type="match status" value="1"/>
</dbReference>